<dbReference type="AlphaFoldDB" id="A0A931B152"/>
<comment type="caution">
    <text evidence="2">The sequence shown here is derived from an EMBL/GenBank/DDBJ whole genome shotgun (WGS) entry which is preliminary data.</text>
</comment>
<keyword evidence="3" id="KW-1185">Reference proteome</keyword>
<evidence type="ECO:0000256" key="1">
    <source>
        <dbReference type="SAM" id="SignalP"/>
    </source>
</evidence>
<dbReference type="EMBL" id="JADPRT010000005">
    <property type="protein sequence ID" value="MBF9069250.1"/>
    <property type="molecule type" value="Genomic_DNA"/>
</dbReference>
<feature type="chain" id="PRO_5037435336" evidence="1">
    <location>
        <begin position="29"/>
        <end position="110"/>
    </location>
</feature>
<reference evidence="2" key="1">
    <citation type="submission" date="2020-11" db="EMBL/GenBank/DDBJ databases">
        <title>Isolation and identification of active actinomycetes.</title>
        <authorList>
            <person name="Yu B."/>
        </authorList>
    </citation>
    <scope>NUCLEOTIDE SEQUENCE</scope>
    <source>
        <strain evidence="2">NEAU-YB345</strain>
    </source>
</reference>
<organism evidence="2 3">
    <name type="scientific">Streptacidiphilus fuscans</name>
    <dbReference type="NCBI Taxonomy" id="2789292"/>
    <lineage>
        <taxon>Bacteria</taxon>
        <taxon>Bacillati</taxon>
        <taxon>Actinomycetota</taxon>
        <taxon>Actinomycetes</taxon>
        <taxon>Kitasatosporales</taxon>
        <taxon>Streptomycetaceae</taxon>
        <taxon>Streptacidiphilus</taxon>
    </lineage>
</organism>
<proteinExistence type="predicted"/>
<dbReference type="Proteomes" id="UP000657385">
    <property type="component" value="Unassembled WGS sequence"/>
</dbReference>
<sequence length="110" mass="10945">MRRSATVIAGALAAFTALVGLAAGPAQAATGQVVVFSTELQPLDIYQNPTGCQKLPPLSHVVDNLTDSTIRVYADPFCTIPASLPGSGGGVGTLAAGYGTHVSGVGSFSA</sequence>
<name>A0A931B152_9ACTN</name>
<keyword evidence="1" id="KW-0732">Signal</keyword>
<evidence type="ECO:0000313" key="2">
    <source>
        <dbReference type="EMBL" id="MBF9069250.1"/>
    </source>
</evidence>
<dbReference type="RefSeq" id="WP_196194405.1">
    <property type="nucleotide sequence ID" value="NZ_JADPRT010000005.1"/>
</dbReference>
<accession>A0A931B152</accession>
<protein>
    <submittedName>
        <fullName evidence="2">Uncharacterized protein</fullName>
    </submittedName>
</protein>
<gene>
    <name evidence="2" type="ORF">I2501_14585</name>
</gene>
<evidence type="ECO:0000313" key="3">
    <source>
        <dbReference type="Proteomes" id="UP000657385"/>
    </source>
</evidence>
<feature type="signal peptide" evidence="1">
    <location>
        <begin position="1"/>
        <end position="28"/>
    </location>
</feature>